<sequence length="114" mass="13448">MICKSLIPQSASRLLENLVYIELRRKAKEVFYHQSGNSECDFVVRDGFRVTKAIQVCHAFDFYGTREREIRGLTEAMETYHLDKGLIVTTFQEEEIEQDGKRIHILPAWKWLKQ</sequence>
<accession>A0A9D2J2G8</accession>
<dbReference type="GO" id="GO:0005524">
    <property type="term" value="F:ATP binding"/>
    <property type="evidence" value="ECO:0007669"/>
    <property type="project" value="UniProtKB-KW"/>
</dbReference>
<organism evidence="1 2">
    <name type="scientific">Candidatus Bacteroides merdigallinarum</name>
    <dbReference type="NCBI Taxonomy" id="2838473"/>
    <lineage>
        <taxon>Bacteria</taxon>
        <taxon>Pseudomonadati</taxon>
        <taxon>Bacteroidota</taxon>
        <taxon>Bacteroidia</taxon>
        <taxon>Bacteroidales</taxon>
        <taxon>Bacteroidaceae</taxon>
        <taxon>Bacteroides</taxon>
    </lineage>
</organism>
<evidence type="ECO:0000313" key="2">
    <source>
        <dbReference type="Proteomes" id="UP000824028"/>
    </source>
</evidence>
<dbReference type="PANTHER" id="PTHR33295">
    <property type="entry name" value="ATPASE"/>
    <property type="match status" value="1"/>
</dbReference>
<protein>
    <submittedName>
        <fullName evidence="1">ATP-binding protein</fullName>
    </submittedName>
</protein>
<dbReference type="EMBL" id="DXBX01000090">
    <property type="protein sequence ID" value="HIZ34058.1"/>
    <property type="molecule type" value="Genomic_DNA"/>
</dbReference>
<reference evidence="1" key="1">
    <citation type="journal article" date="2021" name="PeerJ">
        <title>Extensive microbial diversity within the chicken gut microbiome revealed by metagenomics and culture.</title>
        <authorList>
            <person name="Gilroy R."/>
            <person name="Ravi A."/>
            <person name="Getino M."/>
            <person name="Pursley I."/>
            <person name="Horton D.L."/>
            <person name="Alikhan N.F."/>
            <person name="Baker D."/>
            <person name="Gharbi K."/>
            <person name="Hall N."/>
            <person name="Watson M."/>
            <person name="Adriaenssens E.M."/>
            <person name="Foster-Nyarko E."/>
            <person name="Jarju S."/>
            <person name="Secka A."/>
            <person name="Antonio M."/>
            <person name="Oren A."/>
            <person name="Chaudhuri R.R."/>
            <person name="La Ragione R."/>
            <person name="Hildebrand F."/>
            <person name="Pallen M.J."/>
        </authorList>
    </citation>
    <scope>NUCLEOTIDE SEQUENCE</scope>
    <source>
        <strain evidence="1">ChiHjej9B8-1298</strain>
    </source>
</reference>
<dbReference type="PANTHER" id="PTHR33295:SF8">
    <property type="entry name" value="AAA+ ATPASE DOMAIN-CONTAINING PROTEIN"/>
    <property type="match status" value="1"/>
</dbReference>
<comment type="caution">
    <text evidence="1">The sequence shown here is derived from an EMBL/GenBank/DDBJ whole genome shotgun (WGS) entry which is preliminary data.</text>
</comment>
<proteinExistence type="predicted"/>
<name>A0A9D2J2G8_9BACE</name>
<keyword evidence="1" id="KW-0067">ATP-binding</keyword>
<dbReference type="AlphaFoldDB" id="A0A9D2J2G8"/>
<dbReference type="Proteomes" id="UP000824028">
    <property type="component" value="Unassembled WGS sequence"/>
</dbReference>
<evidence type="ECO:0000313" key="1">
    <source>
        <dbReference type="EMBL" id="HIZ34058.1"/>
    </source>
</evidence>
<reference evidence="1" key="2">
    <citation type="submission" date="2021-04" db="EMBL/GenBank/DDBJ databases">
        <authorList>
            <person name="Gilroy R."/>
        </authorList>
    </citation>
    <scope>NUCLEOTIDE SEQUENCE</scope>
    <source>
        <strain evidence="1">ChiHjej9B8-1298</strain>
    </source>
</reference>
<gene>
    <name evidence="1" type="ORF">H9814_11100</name>
</gene>
<keyword evidence="1" id="KW-0547">Nucleotide-binding</keyword>